<keyword evidence="7" id="KW-0540">Nuclease</keyword>
<organism evidence="20 21">
    <name type="scientific">Pyrenophora seminiperda CCB06</name>
    <dbReference type="NCBI Taxonomy" id="1302712"/>
    <lineage>
        <taxon>Eukaryota</taxon>
        <taxon>Fungi</taxon>
        <taxon>Dikarya</taxon>
        <taxon>Ascomycota</taxon>
        <taxon>Pezizomycotina</taxon>
        <taxon>Dothideomycetes</taxon>
        <taxon>Pleosporomycetidae</taxon>
        <taxon>Pleosporales</taxon>
        <taxon>Pleosporineae</taxon>
        <taxon>Pleosporaceae</taxon>
        <taxon>Pyrenophora</taxon>
    </lineage>
</organism>
<keyword evidence="12" id="KW-0325">Glycoprotein</keyword>
<dbReference type="InterPro" id="IPR018188">
    <property type="entry name" value="RNase_T2_His_AS_1"/>
</dbReference>
<gene>
    <name evidence="20" type="ORF">GMOD_00000231</name>
</gene>
<comment type="function">
    <text evidence="14">Rnase which modulates cell survival under stress conditions. Released from the vacuole to the cytoplasm during stress to promote tRNA and rRNA cleavage and to activate separately a downstream pathway that promotes cell death. Involved in cell size, vacuolar morphology and growth at high temperatures and high salt concentration.</text>
</comment>
<name>A0A3M7M6P5_9PLEO</name>
<dbReference type="CDD" id="cd01061">
    <property type="entry name" value="RNase_T2_euk"/>
    <property type="match status" value="1"/>
</dbReference>
<feature type="active site" evidence="16">
    <location>
        <position position="171"/>
    </location>
</feature>
<keyword evidence="5" id="KW-0963">Cytoplasm</keyword>
<evidence type="ECO:0000256" key="1">
    <source>
        <dbReference type="ARBA" id="ARBA00004410"/>
    </source>
</evidence>
<keyword evidence="13" id="KW-0456">Lyase</keyword>
<evidence type="ECO:0000256" key="11">
    <source>
        <dbReference type="ARBA" id="ARBA00023157"/>
    </source>
</evidence>
<dbReference type="EMBL" id="KE747824">
    <property type="protein sequence ID" value="RMZ70171.1"/>
    <property type="molecule type" value="Genomic_DNA"/>
</dbReference>
<feature type="active site" evidence="16">
    <location>
        <position position="113"/>
    </location>
</feature>
<evidence type="ECO:0000256" key="8">
    <source>
        <dbReference type="ARBA" id="ARBA00022729"/>
    </source>
</evidence>
<comment type="similarity">
    <text evidence="3 17">Belongs to the RNase T2 family.</text>
</comment>
<dbReference type="PANTHER" id="PTHR11240:SF79">
    <property type="entry name" value="RIBONUCLEASE T2"/>
    <property type="match status" value="1"/>
</dbReference>
<evidence type="ECO:0000256" key="15">
    <source>
        <dbReference type="ARBA" id="ARBA00071169"/>
    </source>
</evidence>
<keyword evidence="11" id="KW-1015">Disulfide bond</keyword>
<feature type="region of interest" description="Disordered" evidence="18">
    <location>
        <begin position="276"/>
        <end position="327"/>
    </location>
</feature>
<keyword evidence="21" id="KW-1185">Reference proteome</keyword>
<feature type="compositionally biased region" description="Polar residues" evidence="18">
    <location>
        <begin position="311"/>
        <end position="322"/>
    </location>
</feature>
<evidence type="ECO:0000256" key="12">
    <source>
        <dbReference type="ARBA" id="ARBA00023180"/>
    </source>
</evidence>
<evidence type="ECO:0000313" key="20">
    <source>
        <dbReference type="EMBL" id="RMZ70171.1"/>
    </source>
</evidence>
<evidence type="ECO:0000256" key="9">
    <source>
        <dbReference type="ARBA" id="ARBA00022759"/>
    </source>
</evidence>
<evidence type="ECO:0000256" key="14">
    <source>
        <dbReference type="ARBA" id="ARBA00025494"/>
    </source>
</evidence>
<proteinExistence type="inferred from homology"/>
<accession>A0A3M7M6P5</accession>
<dbReference type="PROSITE" id="PS00530">
    <property type="entry name" value="RNASE_T2_1"/>
    <property type="match status" value="1"/>
</dbReference>
<feature type="domain" description="RNase T2-like C-terminal" evidence="19">
    <location>
        <begin position="324"/>
        <end position="439"/>
    </location>
</feature>
<evidence type="ECO:0000256" key="4">
    <source>
        <dbReference type="ARBA" id="ARBA00012571"/>
    </source>
</evidence>
<dbReference type="GO" id="GO:0003723">
    <property type="term" value="F:RNA binding"/>
    <property type="evidence" value="ECO:0007669"/>
    <property type="project" value="InterPro"/>
</dbReference>
<sequence>MPAMLDSMVEAARERVHNAAASSANLAADSSSAMPSLRTLSKFVVGGAQVLLGGGGRVLGDFTQTCPNAQLSCHNTTIVENLCCFNAPGGQMLQTQFWDYSPSTGPMDSWTVHGLWPDLCDGTYEANCDSSRSYSNISAILNSFGATDLLSYMSTYWKDYQGNDDSFWGHEWSKHGTCVSTLEPDCYDDHKSTEEVVDYFQKAVDLFKTLPSYEWLSEAGITPSTSKTYTFSAIQNAIQAKRPGVSVTLGCKSGALNEIWYHFDVRGSLQTGDFVPANPDGSKSSCPQTGIKYIPKKGGSGSDPPSTTTTVASPEPTSTSAPGTPFTGRGSLNVLVNGAKKGCIISKGTWYTTGTCATFTATDAGDGFTLTSSKGKCGIVGGALSCDSTVSTATGFTSVDGNLAAGGNAVWSADKVAAGSTQQTVYAGGDHSSTFSITWSSA</sequence>
<evidence type="ECO:0000256" key="13">
    <source>
        <dbReference type="ARBA" id="ARBA00023239"/>
    </source>
</evidence>
<dbReference type="EC" id="4.6.1.19" evidence="4"/>
<dbReference type="GO" id="GO:0005775">
    <property type="term" value="C:vacuolar lumen"/>
    <property type="evidence" value="ECO:0007669"/>
    <property type="project" value="UniProtKB-SubCell"/>
</dbReference>
<reference evidence="20 21" key="1">
    <citation type="journal article" date="2014" name="PLoS ONE">
        <title>De novo Genome Assembly of the Fungal Plant Pathogen Pyrenophora semeniperda.</title>
        <authorList>
            <person name="Soliai M.M."/>
            <person name="Meyer S.E."/>
            <person name="Udall J.A."/>
            <person name="Elzinga D.E."/>
            <person name="Hermansen R.A."/>
            <person name="Bodily P.M."/>
            <person name="Hart A.A."/>
            <person name="Coleman C.E."/>
        </authorList>
    </citation>
    <scope>NUCLEOTIDE SEQUENCE [LARGE SCALE GENOMIC DNA]</scope>
    <source>
        <strain evidence="20 21">CCB06</strain>
        <tissue evidence="20">Mycelium</tissue>
    </source>
</reference>
<dbReference type="GO" id="GO:0006401">
    <property type="term" value="P:RNA catabolic process"/>
    <property type="evidence" value="ECO:0007669"/>
    <property type="project" value="TreeGrafter"/>
</dbReference>
<dbReference type="FunFam" id="3.90.730.10:FF:000004">
    <property type="entry name" value="Ribonuclease T2-like"/>
    <property type="match status" value="1"/>
</dbReference>
<dbReference type="GO" id="GO:0016787">
    <property type="term" value="F:hydrolase activity"/>
    <property type="evidence" value="ECO:0007669"/>
    <property type="project" value="UniProtKB-KW"/>
</dbReference>
<dbReference type="InterPro" id="IPR033130">
    <property type="entry name" value="RNase_T2_His_AS_2"/>
</dbReference>
<dbReference type="AlphaFoldDB" id="A0A3M7M6P5"/>
<dbReference type="InterPro" id="IPR033697">
    <property type="entry name" value="Ribonuclease_T2_eukaryotic"/>
</dbReference>
<evidence type="ECO:0000259" key="19">
    <source>
        <dbReference type="Pfam" id="PF25488"/>
    </source>
</evidence>
<dbReference type="InterPro" id="IPR057328">
    <property type="entry name" value="RNaseT2L_C"/>
</dbReference>
<dbReference type="Pfam" id="PF00445">
    <property type="entry name" value="Ribonuclease_T2"/>
    <property type="match status" value="1"/>
</dbReference>
<evidence type="ECO:0000256" key="10">
    <source>
        <dbReference type="ARBA" id="ARBA00022801"/>
    </source>
</evidence>
<evidence type="ECO:0000256" key="16">
    <source>
        <dbReference type="PIRSR" id="PIRSR633697-1"/>
    </source>
</evidence>
<keyword evidence="10" id="KW-0378">Hydrolase</keyword>
<protein>
    <recommendedName>
        <fullName evidence="15">Ribonuclease T2-like</fullName>
        <ecNumber evidence="4">4.6.1.19</ecNumber>
    </recommendedName>
</protein>
<dbReference type="InterPro" id="IPR001568">
    <property type="entry name" value="RNase_T2-like"/>
</dbReference>
<evidence type="ECO:0000256" key="6">
    <source>
        <dbReference type="ARBA" id="ARBA00022554"/>
    </source>
</evidence>
<comment type="subcellular location">
    <subcellularLocation>
        <location evidence="2">Cytoplasm</location>
    </subcellularLocation>
    <subcellularLocation>
        <location evidence="1">Vacuole lumen</location>
    </subcellularLocation>
</comment>
<evidence type="ECO:0000256" key="7">
    <source>
        <dbReference type="ARBA" id="ARBA00022722"/>
    </source>
</evidence>
<keyword evidence="9" id="KW-0255">Endonuclease</keyword>
<keyword evidence="6" id="KW-0926">Vacuole</keyword>
<dbReference type="Pfam" id="PF25488">
    <property type="entry name" value="RNaseT2L_C"/>
    <property type="match status" value="1"/>
</dbReference>
<dbReference type="PANTHER" id="PTHR11240">
    <property type="entry name" value="RIBONUCLEASE T2"/>
    <property type="match status" value="1"/>
</dbReference>
<evidence type="ECO:0000313" key="21">
    <source>
        <dbReference type="Proteomes" id="UP000265663"/>
    </source>
</evidence>
<dbReference type="Proteomes" id="UP000265663">
    <property type="component" value="Unassembled WGS sequence"/>
</dbReference>
<dbReference type="InterPro" id="IPR036430">
    <property type="entry name" value="RNase_T2-like_sf"/>
</dbReference>
<evidence type="ECO:0000256" key="17">
    <source>
        <dbReference type="RuleBase" id="RU004328"/>
    </source>
</evidence>
<dbReference type="PROSITE" id="PS00531">
    <property type="entry name" value="RNASE_T2_2"/>
    <property type="match status" value="1"/>
</dbReference>
<dbReference type="SUPFAM" id="SSF55895">
    <property type="entry name" value="Ribonuclease Rh-like"/>
    <property type="match status" value="1"/>
</dbReference>
<feature type="active site" evidence="16">
    <location>
        <position position="175"/>
    </location>
</feature>
<evidence type="ECO:0000256" key="3">
    <source>
        <dbReference type="ARBA" id="ARBA00007469"/>
    </source>
</evidence>
<keyword evidence="8" id="KW-0732">Signal</keyword>
<evidence type="ECO:0000256" key="5">
    <source>
        <dbReference type="ARBA" id="ARBA00022490"/>
    </source>
</evidence>
<dbReference type="OrthoDB" id="435754at2759"/>
<dbReference type="Gene3D" id="3.90.730.10">
    <property type="entry name" value="Ribonuclease T2-like"/>
    <property type="match status" value="1"/>
</dbReference>
<dbReference type="GO" id="GO:0033897">
    <property type="term" value="F:ribonuclease T2 activity"/>
    <property type="evidence" value="ECO:0007669"/>
    <property type="project" value="UniProtKB-EC"/>
</dbReference>
<dbReference type="GO" id="GO:0005576">
    <property type="term" value="C:extracellular region"/>
    <property type="evidence" value="ECO:0007669"/>
    <property type="project" value="TreeGrafter"/>
</dbReference>
<evidence type="ECO:0000256" key="18">
    <source>
        <dbReference type="SAM" id="MobiDB-lite"/>
    </source>
</evidence>
<evidence type="ECO:0000256" key="2">
    <source>
        <dbReference type="ARBA" id="ARBA00004496"/>
    </source>
</evidence>